<dbReference type="Proteomes" id="UP001198163">
    <property type="component" value="Unassembled WGS sequence"/>
</dbReference>
<keyword evidence="2" id="KW-1185">Reference proteome</keyword>
<comment type="caution">
    <text evidence="1">The sequence shown here is derived from an EMBL/GenBank/DDBJ whole genome shotgun (WGS) entry which is preliminary data.</text>
</comment>
<dbReference type="RefSeq" id="WP_230753366.1">
    <property type="nucleotide sequence ID" value="NZ_JAINWA010000001.1"/>
</dbReference>
<accession>A0AAE3EG38</accession>
<dbReference type="AlphaFoldDB" id="A0AAE3EG38"/>
<name>A0AAE3EG38_9SPIR</name>
<dbReference type="EMBL" id="JAINWA010000001">
    <property type="protein sequence ID" value="MCD1653851.1"/>
    <property type="molecule type" value="Genomic_DNA"/>
</dbReference>
<evidence type="ECO:0000313" key="1">
    <source>
        <dbReference type="EMBL" id="MCD1653851.1"/>
    </source>
</evidence>
<protein>
    <submittedName>
        <fullName evidence="1">Uncharacterized protein</fullName>
    </submittedName>
</protein>
<evidence type="ECO:0000313" key="2">
    <source>
        <dbReference type="Proteomes" id="UP001198163"/>
    </source>
</evidence>
<proteinExistence type="predicted"/>
<organism evidence="1 2">
    <name type="scientific">Teretinema zuelzerae</name>
    <dbReference type="NCBI Taxonomy" id="156"/>
    <lineage>
        <taxon>Bacteria</taxon>
        <taxon>Pseudomonadati</taxon>
        <taxon>Spirochaetota</taxon>
        <taxon>Spirochaetia</taxon>
        <taxon>Spirochaetales</taxon>
        <taxon>Treponemataceae</taxon>
        <taxon>Teretinema</taxon>
    </lineage>
</organism>
<reference evidence="1" key="1">
    <citation type="submission" date="2021-08" db="EMBL/GenBank/DDBJ databases">
        <title>Comparative analyses of Brucepasteria parasyntrophica and Teretinema zuelzerae.</title>
        <authorList>
            <person name="Song Y."/>
            <person name="Brune A."/>
        </authorList>
    </citation>
    <scope>NUCLEOTIDE SEQUENCE</scope>
    <source>
        <strain evidence="1">DSM 1903</strain>
    </source>
</reference>
<sequence length="189" mass="21390">MQTSIFENDDTMPAVVKKAYSEVLPRFLGAAGEASLSGDALELAAAFGDAGVFSSVIGEKTDLRNESEKKLVQGFQRNIELLVQKTWVEKADEAMKEEMIFRIKTLCSNLSRYDYHTALSEFLPVLHDVVYLLFGSLAKHDGFLEYAVRIDPDFGFFWYYINNVPPHKDWSEEKCRVAVLLGICFLANF</sequence>
<gene>
    <name evidence="1" type="ORF">K7J14_03945</name>
</gene>